<accession>A0ABT0RV50</accession>
<protein>
    <submittedName>
        <fullName evidence="2">Transglutaminase-like cysteine peptidase</fullName>
    </submittedName>
</protein>
<dbReference type="EMBL" id="JAMGBA010000002">
    <property type="protein sequence ID" value="MCL6698872.1"/>
    <property type="molecule type" value="Genomic_DNA"/>
</dbReference>
<dbReference type="Gene3D" id="3.10.620.30">
    <property type="match status" value="1"/>
</dbReference>
<proteinExistence type="predicted"/>
<keyword evidence="1" id="KW-0732">Signal</keyword>
<sequence length="255" mass="27025">MAKQLIGAAIVGACLAAATPAWADSVEAAATPTTASASDKYSPVVINKRGMQLRKSSRPLSLDAPSSPDVFGTVALNAGVTFYDARFRRVASTDNKDPLVLSLAQAAVGLDPVAKLQMVQQEVNQRVRWMHDLDNMGVADFWANAGETLRRGSGDSEDIAIAKMQVLKAAGFSPKDLYISIGKHNVRGAHVILLARAAGRFYVLDDTLQNITTPAEHARFTPVMTLGQGASWIHGKRVAGPRVASTSGTTKTAAK</sequence>
<feature type="chain" id="PRO_5045130593" evidence="1">
    <location>
        <begin position="24"/>
        <end position="255"/>
    </location>
</feature>
<evidence type="ECO:0000313" key="2">
    <source>
        <dbReference type="EMBL" id="MCL6698872.1"/>
    </source>
</evidence>
<name>A0ABT0RV50_9SPHN</name>
<dbReference type="PANTHER" id="PTHR39327:SF1">
    <property type="entry name" value="BLR5470 PROTEIN"/>
    <property type="match status" value="1"/>
</dbReference>
<dbReference type="PANTHER" id="PTHR39327">
    <property type="match status" value="1"/>
</dbReference>
<dbReference type="InterPro" id="IPR010319">
    <property type="entry name" value="Transglutaminase-like_Cys_pept"/>
</dbReference>
<organism evidence="2 3">
    <name type="scientific">Sphingomonas caseinilyticus</name>
    <dbReference type="NCBI Taxonomy" id="2908205"/>
    <lineage>
        <taxon>Bacteria</taxon>
        <taxon>Pseudomonadati</taxon>
        <taxon>Pseudomonadota</taxon>
        <taxon>Alphaproteobacteria</taxon>
        <taxon>Sphingomonadales</taxon>
        <taxon>Sphingomonadaceae</taxon>
        <taxon>Sphingomonas</taxon>
    </lineage>
</organism>
<dbReference type="RefSeq" id="WP_249904256.1">
    <property type="nucleotide sequence ID" value="NZ_JAMGBA010000002.1"/>
</dbReference>
<feature type="signal peptide" evidence="1">
    <location>
        <begin position="1"/>
        <end position="23"/>
    </location>
</feature>
<evidence type="ECO:0000256" key="1">
    <source>
        <dbReference type="SAM" id="SignalP"/>
    </source>
</evidence>
<dbReference type="Pfam" id="PF06035">
    <property type="entry name" value="Peptidase_C93"/>
    <property type="match status" value="1"/>
</dbReference>
<reference evidence="2 3" key="1">
    <citation type="submission" date="2022-05" db="EMBL/GenBank/DDBJ databases">
        <authorList>
            <person name="Jo J.-H."/>
            <person name="Im W.-T."/>
        </authorList>
    </citation>
    <scope>NUCLEOTIDE SEQUENCE [LARGE SCALE GENOMIC DNA]</scope>
    <source>
        <strain evidence="2 3">NSE70-1</strain>
    </source>
</reference>
<comment type="caution">
    <text evidence="2">The sequence shown here is derived from an EMBL/GenBank/DDBJ whole genome shotgun (WGS) entry which is preliminary data.</text>
</comment>
<dbReference type="Proteomes" id="UP001203410">
    <property type="component" value="Unassembled WGS sequence"/>
</dbReference>
<keyword evidence="3" id="KW-1185">Reference proteome</keyword>
<evidence type="ECO:0000313" key="3">
    <source>
        <dbReference type="Proteomes" id="UP001203410"/>
    </source>
</evidence>
<gene>
    <name evidence="2" type="ORF">LZ496_08780</name>
</gene>